<evidence type="ECO:0000256" key="7">
    <source>
        <dbReference type="ARBA" id="ARBA00023242"/>
    </source>
</evidence>
<dbReference type="Pfam" id="PF03029">
    <property type="entry name" value="ATP_bind_1"/>
    <property type="match status" value="1"/>
</dbReference>
<keyword evidence="2 9" id="KW-0963">Cytoplasm</keyword>
<keyword evidence="7" id="KW-0539">Nucleus</keyword>
<comment type="subcellular location">
    <subcellularLocation>
        <location evidence="9">Cytoplasm</location>
    </subcellularLocation>
    <subcellularLocation>
        <location evidence="9">Nucleus</location>
    </subcellularLocation>
</comment>
<feature type="compositionally biased region" description="Acidic residues" evidence="10">
    <location>
        <begin position="370"/>
        <end position="379"/>
    </location>
</feature>
<dbReference type="AlphaFoldDB" id="A0A7S4EU08"/>
<dbReference type="EMBL" id="HBIZ01007150">
    <property type="protein sequence ID" value="CAE0751521.1"/>
    <property type="molecule type" value="Transcribed_RNA"/>
</dbReference>
<gene>
    <name evidence="11" type="ORF">PCAR00345_LOCUS4106</name>
</gene>
<sequence length="402" mass="44773">MGALPTVDETQAGIPPRVTSERKPVACLILGMAGAGKSSLLARLNAYLHEKKEKYYMINLDPAVLETSFGANIDIRDTVNYKEVMKQYALGPNGAILTSLNLFATRFDEVTKLLDQRKANLNYVLLDTPGQIEIFTWSASGAIISESLAATLPTIIIYVVDTPRSARAVTFMSNMLYACSILYKTKLPLLLVFNKIDVQPHQFAIDWMSDLTAFQAALQEEKSYMGTLATSMALMLEEFYNSLTAVGVSALSGEGMEEFFQAVDRAAAEFEVTYAEELRQRAKQRDEQEAQRQAAAAQKFKSDRLAAAGASVVLDGNAPQAKGPKRRENRAGDERDDDDEEDDEDEDEDEDDEYAGYTVKDEMYNRDERDEATEREDYESLSRYLKAQREQRGRSGGQGNSS</sequence>
<name>A0A7S4EU08_CHRCT</name>
<evidence type="ECO:0000256" key="2">
    <source>
        <dbReference type="ARBA" id="ARBA00022490"/>
    </source>
</evidence>
<comment type="similarity">
    <text evidence="1 9">Belongs to the GPN-loop GTPase family.</text>
</comment>
<keyword evidence="4 9" id="KW-0378">Hydrolase</keyword>
<protein>
    <recommendedName>
        <fullName evidence="9">GPN-loop GTPase</fullName>
        <ecNumber evidence="9">3.6.5.-</ecNumber>
    </recommendedName>
</protein>
<dbReference type="GO" id="GO:0005525">
    <property type="term" value="F:GTP binding"/>
    <property type="evidence" value="ECO:0007669"/>
    <property type="project" value="UniProtKB-KW"/>
</dbReference>
<feature type="region of interest" description="Disordered" evidence="10">
    <location>
        <begin position="311"/>
        <end position="402"/>
    </location>
</feature>
<keyword evidence="5" id="KW-0175">Coiled coil</keyword>
<dbReference type="Gene3D" id="3.40.50.300">
    <property type="entry name" value="P-loop containing nucleotide triphosphate hydrolases"/>
    <property type="match status" value="1"/>
</dbReference>
<evidence type="ECO:0000256" key="5">
    <source>
        <dbReference type="ARBA" id="ARBA00023054"/>
    </source>
</evidence>
<dbReference type="FunFam" id="3.40.50.300:FF:000888">
    <property type="entry name" value="GPN-loop GTPase 1"/>
    <property type="match status" value="1"/>
</dbReference>
<comment type="subunit">
    <text evidence="9">Binds to RNA polymerase II.</text>
</comment>
<evidence type="ECO:0000313" key="11">
    <source>
        <dbReference type="EMBL" id="CAE0751521.1"/>
    </source>
</evidence>
<comment type="function">
    <text evidence="8 9">Small GTPase required for proper nuclear import of RNA polymerase II (RNAPII). May act at an RNAP assembly step prior to nuclear import.</text>
</comment>
<dbReference type="EC" id="3.6.5.-" evidence="9"/>
<keyword evidence="3 9" id="KW-0547">Nucleotide-binding</keyword>
<feature type="compositionally biased region" description="Basic and acidic residues" evidence="10">
    <location>
        <begin position="359"/>
        <end position="369"/>
    </location>
</feature>
<organism evidence="11">
    <name type="scientific">Chrysotila carterae</name>
    <name type="common">Marine alga</name>
    <name type="synonym">Syracosphaera carterae</name>
    <dbReference type="NCBI Taxonomy" id="13221"/>
    <lineage>
        <taxon>Eukaryota</taxon>
        <taxon>Haptista</taxon>
        <taxon>Haptophyta</taxon>
        <taxon>Prymnesiophyceae</taxon>
        <taxon>Isochrysidales</taxon>
        <taxon>Isochrysidaceae</taxon>
        <taxon>Chrysotila</taxon>
    </lineage>
</organism>
<feature type="compositionally biased region" description="Acidic residues" evidence="10">
    <location>
        <begin position="334"/>
        <end position="354"/>
    </location>
</feature>
<evidence type="ECO:0000256" key="1">
    <source>
        <dbReference type="ARBA" id="ARBA00005290"/>
    </source>
</evidence>
<proteinExistence type="inferred from homology"/>
<reference evidence="11" key="1">
    <citation type="submission" date="2021-01" db="EMBL/GenBank/DDBJ databases">
        <authorList>
            <person name="Corre E."/>
            <person name="Pelletier E."/>
            <person name="Niang G."/>
            <person name="Scheremetjew M."/>
            <person name="Finn R."/>
            <person name="Kale V."/>
            <person name="Holt S."/>
            <person name="Cochrane G."/>
            <person name="Meng A."/>
            <person name="Brown T."/>
            <person name="Cohen L."/>
        </authorList>
    </citation>
    <scope>NUCLEOTIDE SEQUENCE</scope>
    <source>
        <strain evidence="11">CCMP645</strain>
    </source>
</reference>
<dbReference type="GO" id="GO:0003924">
    <property type="term" value="F:GTPase activity"/>
    <property type="evidence" value="ECO:0007669"/>
    <property type="project" value="InterPro"/>
</dbReference>
<evidence type="ECO:0000256" key="10">
    <source>
        <dbReference type="SAM" id="MobiDB-lite"/>
    </source>
</evidence>
<dbReference type="PANTHER" id="PTHR21231:SF8">
    <property type="entry name" value="GPN-LOOP GTPASE 1"/>
    <property type="match status" value="1"/>
</dbReference>
<dbReference type="InterPro" id="IPR030230">
    <property type="entry name" value="Gpn1/Npa3/XAB1"/>
</dbReference>
<evidence type="ECO:0000256" key="8">
    <source>
        <dbReference type="ARBA" id="ARBA00055682"/>
    </source>
</evidence>
<dbReference type="SUPFAM" id="SSF52540">
    <property type="entry name" value="P-loop containing nucleoside triphosphate hydrolases"/>
    <property type="match status" value="1"/>
</dbReference>
<dbReference type="PRINTS" id="PR00449">
    <property type="entry name" value="RASTRNSFRMNG"/>
</dbReference>
<accession>A0A7S4EU08</accession>
<dbReference type="PANTHER" id="PTHR21231">
    <property type="entry name" value="XPA-BINDING PROTEIN 1-RELATED"/>
    <property type="match status" value="1"/>
</dbReference>
<dbReference type="InterPro" id="IPR027417">
    <property type="entry name" value="P-loop_NTPase"/>
</dbReference>
<evidence type="ECO:0000256" key="9">
    <source>
        <dbReference type="RuleBase" id="RU365059"/>
    </source>
</evidence>
<evidence type="ECO:0000256" key="4">
    <source>
        <dbReference type="ARBA" id="ARBA00022801"/>
    </source>
</evidence>
<dbReference type="CDD" id="cd17870">
    <property type="entry name" value="GPN1"/>
    <property type="match status" value="1"/>
</dbReference>
<evidence type="ECO:0000256" key="6">
    <source>
        <dbReference type="ARBA" id="ARBA00023134"/>
    </source>
</evidence>
<dbReference type="GO" id="GO:0005737">
    <property type="term" value="C:cytoplasm"/>
    <property type="evidence" value="ECO:0007669"/>
    <property type="project" value="UniProtKB-SubCell"/>
</dbReference>
<dbReference type="InterPro" id="IPR004130">
    <property type="entry name" value="Gpn"/>
</dbReference>
<evidence type="ECO:0000256" key="3">
    <source>
        <dbReference type="ARBA" id="ARBA00022741"/>
    </source>
</evidence>
<dbReference type="GO" id="GO:0005634">
    <property type="term" value="C:nucleus"/>
    <property type="evidence" value="ECO:0007669"/>
    <property type="project" value="UniProtKB-SubCell"/>
</dbReference>
<keyword evidence="6 9" id="KW-0342">GTP-binding</keyword>